<dbReference type="RefSeq" id="WP_114207885.1">
    <property type="nucleotide sequence ID" value="NZ_CP030840.1"/>
</dbReference>
<feature type="domain" description="DUF2470" evidence="2">
    <location>
        <begin position="186"/>
        <end position="258"/>
    </location>
</feature>
<dbReference type="KEGG" id="abas:ACPOL_3469"/>
<reference evidence="4 5" key="1">
    <citation type="journal article" date="2018" name="Front. Microbiol.">
        <title>Hydrolytic Capabilities as a Key to Environmental Success: Chitinolytic and Cellulolytic Acidobacteria From Acidic Sub-arctic Soils and Boreal Peatlands.</title>
        <authorList>
            <person name="Belova S.E."/>
            <person name="Ravin N.V."/>
            <person name="Pankratov T.A."/>
            <person name="Rakitin A.L."/>
            <person name="Ivanova A.A."/>
            <person name="Beletsky A.V."/>
            <person name="Mardanov A.V."/>
            <person name="Sinninghe Damste J.S."/>
            <person name="Dedysh S.N."/>
        </authorList>
    </citation>
    <scope>NUCLEOTIDE SEQUENCE [LARGE SCALE GENOMIC DNA]</scope>
    <source>
        <strain evidence="4 5">SBC82</strain>
    </source>
</reference>
<evidence type="ECO:0000313" key="4">
    <source>
        <dbReference type="EMBL" id="AXC12754.1"/>
    </source>
</evidence>
<dbReference type="AlphaFoldDB" id="A0A2Z5G1S9"/>
<name>A0A2Z5G1S9_9BACT</name>
<dbReference type="GO" id="GO:0005737">
    <property type="term" value="C:cytoplasm"/>
    <property type="evidence" value="ECO:0007669"/>
    <property type="project" value="UniProtKB-ARBA"/>
</dbReference>
<sequence length="270" mass="29610">MSTTNAAEPRQHAYTGPSLPPIPEPSHAERVRTLVSLTSIAMLSTMSRKHPGFPFGSLMPYALDPEGRPIFLISSMAMHTQNLKQDPRASLFINQPPVEGDPLGAARATLVGHAEPVPASEVAAARECYLARHENSAYWVDFPDFSFFRLQPLDLYYVGGFGVMGWITPDAYQQASPDPLALVAPDILAHMNADHSDAMILLARVHSQLEATEATMTSVDRLGFSLRLKTAEGMKGARINFLREVATAQETRQILVEMVRQARAGADERT</sequence>
<evidence type="ECO:0000256" key="1">
    <source>
        <dbReference type="SAM" id="MobiDB-lite"/>
    </source>
</evidence>
<evidence type="ECO:0000259" key="3">
    <source>
        <dbReference type="Pfam" id="PF13883"/>
    </source>
</evidence>
<accession>A0A2Z5G1S9</accession>
<feature type="domain" description="CREG-like beta-barrel" evidence="3">
    <location>
        <begin position="26"/>
        <end position="173"/>
    </location>
</feature>
<proteinExistence type="predicted"/>
<dbReference type="InterPro" id="IPR012349">
    <property type="entry name" value="Split_barrel_FMN-bd"/>
</dbReference>
<dbReference type="InterPro" id="IPR037119">
    <property type="entry name" value="Haem_oxidase_HugZ-like_sf"/>
</dbReference>
<evidence type="ECO:0000259" key="2">
    <source>
        <dbReference type="Pfam" id="PF10615"/>
    </source>
</evidence>
<dbReference type="PANTHER" id="PTHR13343">
    <property type="entry name" value="CREG1 PROTEIN"/>
    <property type="match status" value="1"/>
</dbReference>
<feature type="region of interest" description="Disordered" evidence="1">
    <location>
        <begin position="1"/>
        <end position="26"/>
    </location>
</feature>
<dbReference type="Gene3D" id="2.30.110.10">
    <property type="entry name" value="Electron Transport, Fmn-binding Protein, Chain A"/>
    <property type="match status" value="1"/>
</dbReference>
<gene>
    <name evidence="4" type="ORF">ACPOL_3469</name>
</gene>
<dbReference type="PANTHER" id="PTHR13343:SF24">
    <property type="entry name" value="OS07G0573800 PROTEIN"/>
    <property type="match status" value="1"/>
</dbReference>
<dbReference type="Pfam" id="PF13883">
    <property type="entry name" value="CREG_beta-barrel"/>
    <property type="match status" value="1"/>
</dbReference>
<keyword evidence="5" id="KW-1185">Reference proteome</keyword>
<dbReference type="EMBL" id="CP030840">
    <property type="protein sequence ID" value="AXC12754.1"/>
    <property type="molecule type" value="Genomic_DNA"/>
</dbReference>
<organism evidence="4 5">
    <name type="scientific">Acidisarcina polymorpha</name>
    <dbReference type="NCBI Taxonomy" id="2211140"/>
    <lineage>
        <taxon>Bacteria</taxon>
        <taxon>Pseudomonadati</taxon>
        <taxon>Acidobacteriota</taxon>
        <taxon>Terriglobia</taxon>
        <taxon>Terriglobales</taxon>
        <taxon>Acidobacteriaceae</taxon>
        <taxon>Acidisarcina</taxon>
    </lineage>
</organism>
<protein>
    <submittedName>
        <fullName evidence="4">Heme iron utilization protein</fullName>
    </submittedName>
</protein>
<dbReference type="Gene3D" id="3.20.180.10">
    <property type="entry name" value="PNP-oxidase-like"/>
    <property type="match status" value="1"/>
</dbReference>
<dbReference type="Pfam" id="PF10615">
    <property type="entry name" value="DUF2470"/>
    <property type="match status" value="1"/>
</dbReference>
<dbReference type="OrthoDB" id="9776211at2"/>
<evidence type="ECO:0000313" key="5">
    <source>
        <dbReference type="Proteomes" id="UP000253606"/>
    </source>
</evidence>
<dbReference type="InterPro" id="IPR019595">
    <property type="entry name" value="DUF2470"/>
</dbReference>
<dbReference type="Proteomes" id="UP000253606">
    <property type="component" value="Chromosome"/>
</dbReference>
<dbReference type="InterPro" id="IPR055343">
    <property type="entry name" value="CREG_beta-barrel"/>
</dbReference>
<dbReference type="SUPFAM" id="SSF50475">
    <property type="entry name" value="FMN-binding split barrel"/>
    <property type="match status" value="1"/>
</dbReference>